<reference evidence="1" key="1">
    <citation type="submission" date="2021-03" db="EMBL/GenBank/DDBJ databases">
        <authorList>
            <person name="Tagirdzhanova G."/>
        </authorList>
    </citation>
    <scope>NUCLEOTIDE SEQUENCE</scope>
</reference>
<evidence type="ECO:0000313" key="2">
    <source>
        <dbReference type="Proteomes" id="UP000664203"/>
    </source>
</evidence>
<dbReference type="EMBL" id="CAJPDR010000224">
    <property type="protein sequence ID" value="CAF9927109.1"/>
    <property type="molecule type" value="Genomic_DNA"/>
</dbReference>
<proteinExistence type="predicted"/>
<organism evidence="1 2">
    <name type="scientific">Alectoria fallacina</name>
    <dbReference type="NCBI Taxonomy" id="1903189"/>
    <lineage>
        <taxon>Eukaryota</taxon>
        <taxon>Fungi</taxon>
        <taxon>Dikarya</taxon>
        <taxon>Ascomycota</taxon>
        <taxon>Pezizomycotina</taxon>
        <taxon>Lecanoromycetes</taxon>
        <taxon>OSLEUM clade</taxon>
        <taxon>Lecanoromycetidae</taxon>
        <taxon>Lecanorales</taxon>
        <taxon>Lecanorineae</taxon>
        <taxon>Parmeliaceae</taxon>
        <taxon>Alectoria</taxon>
    </lineage>
</organism>
<protein>
    <submittedName>
        <fullName evidence="1">Uncharacterized protein</fullName>
    </submittedName>
</protein>
<gene>
    <name evidence="1" type="ORF">ALECFALPRED_003622</name>
</gene>
<keyword evidence="2" id="KW-1185">Reference proteome</keyword>
<comment type="caution">
    <text evidence="1">The sequence shown here is derived from an EMBL/GenBank/DDBJ whole genome shotgun (WGS) entry which is preliminary data.</text>
</comment>
<name>A0A8H3FM80_9LECA</name>
<dbReference type="OrthoDB" id="10529807at2759"/>
<dbReference type="Proteomes" id="UP000664203">
    <property type="component" value="Unassembled WGS sequence"/>
</dbReference>
<sequence length="186" mass="21089">MAEPQTSPVQPLPPLLALPLELKEQIFAELSSHEGGELSLTILRRTHPVFRYLVPRKPLALVTPYQPGDTPSKREYNRTLDIRRERLLFAELNHPYLFPPDLYPCYTCGEVLGGSHFEPYTSRYFRSGCLDTRHMPLGTSAAHGTGSSNERKCESCHESFEYYIWSDICGQSGDRCRVGRESDGLV</sequence>
<accession>A0A8H3FM80</accession>
<evidence type="ECO:0000313" key="1">
    <source>
        <dbReference type="EMBL" id="CAF9927109.1"/>
    </source>
</evidence>
<dbReference type="AlphaFoldDB" id="A0A8H3FM80"/>